<feature type="domain" description="CASP C-terminal" evidence="13">
    <location>
        <begin position="497"/>
        <end position="587"/>
    </location>
</feature>
<comment type="similarity">
    <text evidence="2">Belongs to the CASP family.</text>
</comment>
<feature type="coiled-coil region" evidence="10">
    <location>
        <begin position="230"/>
        <end position="264"/>
    </location>
</feature>
<evidence type="ECO:0000256" key="4">
    <source>
        <dbReference type="ARBA" id="ARBA00022448"/>
    </source>
</evidence>
<protein>
    <recommendedName>
        <fullName evidence="3">Protein CASP</fullName>
    </recommendedName>
</protein>
<evidence type="ECO:0000313" key="15">
    <source>
        <dbReference type="EMBL" id="CEQ41956.1"/>
    </source>
</evidence>
<feature type="domain" description="Cux N-terminal" evidence="14">
    <location>
        <begin position="99"/>
        <end position="142"/>
    </location>
</feature>
<keyword evidence="16" id="KW-1185">Reference proteome</keyword>
<keyword evidence="7" id="KW-0333">Golgi apparatus</keyword>
<dbReference type="OrthoDB" id="10257567at2759"/>
<feature type="coiled-coil region" evidence="10">
    <location>
        <begin position="290"/>
        <end position="390"/>
    </location>
</feature>
<feature type="region of interest" description="Disordered" evidence="11">
    <location>
        <begin position="545"/>
        <end position="564"/>
    </location>
</feature>
<feature type="region of interest" description="Disordered" evidence="11">
    <location>
        <begin position="186"/>
        <end position="210"/>
    </location>
</feature>
<gene>
    <name evidence="15" type="primary">SPOSA6832_03735</name>
</gene>
<evidence type="ECO:0000256" key="8">
    <source>
        <dbReference type="ARBA" id="ARBA00023054"/>
    </source>
</evidence>
<comment type="subcellular location">
    <subcellularLocation>
        <location evidence="1">Golgi apparatus membrane</location>
        <topology evidence="1">Single-pass type IV membrane protein</topology>
    </subcellularLocation>
</comment>
<accession>A0A0D6EQ19</accession>
<evidence type="ECO:0000256" key="10">
    <source>
        <dbReference type="SAM" id="Coils"/>
    </source>
</evidence>
<feature type="transmembrane region" description="Helical" evidence="12">
    <location>
        <begin position="723"/>
        <end position="741"/>
    </location>
</feature>
<evidence type="ECO:0000256" key="2">
    <source>
        <dbReference type="ARBA" id="ARBA00006415"/>
    </source>
</evidence>
<evidence type="ECO:0000259" key="14">
    <source>
        <dbReference type="Pfam" id="PF25398"/>
    </source>
</evidence>
<feature type="coiled-coil region" evidence="10">
    <location>
        <begin position="499"/>
        <end position="526"/>
    </location>
</feature>
<dbReference type="PANTHER" id="PTHR14043">
    <property type="entry name" value="CCAAT DISPLACEMENT PROTEIN-RELATED"/>
    <property type="match status" value="1"/>
</dbReference>
<name>A0A0D6EQ19_SPOSA</name>
<dbReference type="AlphaFoldDB" id="A0A0D6EQ19"/>
<evidence type="ECO:0000256" key="9">
    <source>
        <dbReference type="ARBA" id="ARBA00023136"/>
    </source>
</evidence>
<keyword evidence="6 12" id="KW-1133">Transmembrane helix</keyword>
<keyword evidence="8 10" id="KW-0175">Coiled coil</keyword>
<evidence type="ECO:0000256" key="5">
    <source>
        <dbReference type="ARBA" id="ARBA00022692"/>
    </source>
</evidence>
<dbReference type="Pfam" id="PF08172">
    <property type="entry name" value="CASP_C"/>
    <property type="match status" value="2"/>
</dbReference>
<proteinExistence type="inferred from homology"/>
<evidence type="ECO:0000256" key="11">
    <source>
        <dbReference type="SAM" id="MobiDB-lite"/>
    </source>
</evidence>
<dbReference type="EMBL" id="CENE01000019">
    <property type="protein sequence ID" value="CEQ41956.1"/>
    <property type="molecule type" value="Genomic_DNA"/>
</dbReference>
<dbReference type="GO" id="GO:0000139">
    <property type="term" value="C:Golgi membrane"/>
    <property type="evidence" value="ECO:0007669"/>
    <property type="project" value="UniProtKB-SubCell"/>
</dbReference>
<evidence type="ECO:0000256" key="7">
    <source>
        <dbReference type="ARBA" id="ARBA00023034"/>
    </source>
</evidence>
<evidence type="ECO:0000313" key="16">
    <source>
        <dbReference type="Proteomes" id="UP000243876"/>
    </source>
</evidence>
<feature type="compositionally biased region" description="Polar residues" evidence="11">
    <location>
        <begin position="548"/>
        <end position="564"/>
    </location>
</feature>
<organism evidence="15 16">
    <name type="scientific">Sporidiobolus salmonicolor</name>
    <name type="common">Yeast-like fungus</name>
    <name type="synonym">Sporobolomyces salmonicolor</name>
    <dbReference type="NCBI Taxonomy" id="5005"/>
    <lineage>
        <taxon>Eukaryota</taxon>
        <taxon>Fungi</taxon>
        <taxon>Dikarya</taxon>
        <taxon>Basidiomycota</taxon>
        <taxon>Pucciniomycotina</taxon>
        <taxon>Microbotryomycetes</taxon>
        <taxon>Sporidiobolales</taxon>
        <taxon>Sporidiobolaceae</taxon>
        <taxon>Sporobolomyces</taxon>
    </lineage>
</organism>
<evidence type="ECO:0000259" key="13">
    <source>
        <dbReference type="Pfam" id="PF08172"/>
    </source>
</evidence>
<keyword evidence="9 12" id="KW-0472">Membrane</keyword>
<sequence>MAELPANSNFSAALAVWKEVNLHELQRTLDAQGLEIVENQKENLVGRKKLAEQTREFKKVPDEEKGPVFKTLLKGERSSLPHPHRAPSELTPVRASYLAYQTEIDNLTRRGKVAESAFLSVYKLLAEAPDPYPLLDAAVDQTAKASEARVLESELARQKDEIASLKQQLVESQSIEKERKKLADKVEKLEGKVHNSSASQDARRELTGPSRRQMEDMIQEKVSAKEAELHATYDERLRNYDEREKDLQRQVTVARSQLRELRTTADTSQARLLDNSQRQDQETIARLAEADLITQDLERTNSRVAEVERRNEKLRAEIEAVRSGSESATRVAVLESQVSDLEDEASRLMRSLDAQKELFETERAETSKKLEALERDQTVKDKEIEGLREKAKQFADYDELRRELEIMKYVEFAGMNLDDVPGESGDSVADLVRLPDPNADKANQQRGKPLENLLMAKNRKLQDELTALRPSEKTDPHWDIAQVAHDELALAHQSIGADFDGLQSRFEEQRALNDRLENDLLRINESRSGVSPMAAGREDPLAGLQLGKNESTAPTPAPFQSSAETSILPIITSQRDRFRQRNAELEEVRLSHISPFSGNSVAHTAISHCLQELRRQFNTISELRAEIKTLQTDNLKLYEKVRYLQSYRDEGFAARQQAGFSNIVRGDEELGKYQNKYEESMNPFEAFRGRERGRAIHMLNPLEKVLLSLSTVVLSNRITRNLFVMYALALHFIVLSTLYSYTLTSDAGQQVVQPVP</sequence>
<keyword evidence="5 12" id="KW-0812">Transmembrane</keyword>
<evidence type="ECO:0000256" key="6">
    <source>
        <dbReference type="ARBA" id="ARBA00022989"/>
    </source>
</evidence>
<dbReference type="PANTHER" id="PTHR14043:SF2">
    <property type="entry name" value="HOMEOBOX PROTEIN CUT"/>
    <property type="match status" value="1"/>
</dbReference>
<reference evidence="16" key="1">
    <citation type="submission" date="2015-02" db="EMBL/GenBank/DDBJ databases">
        <authorList>
            <person name="Gon?alves P."/>
        </authorList>
    </citation>
    <scope>NUCLEOTIDE SEQUENCE [LARGE SCALE GENOMIC DNA]</scope>
</reference>
<dbReference type="InterPro" id="IPR057476">
    <property type="entry name" value="Cux_N"/>
</dbReference>
<feature type="compositionally biased region" description="Basic and acidic residues" evidence="11">
    <location>
        <begin position="201"/>
        <end position="210"/>
    </location>
</feature>
<keyword evidence="4" id="KW-0813">Transport</keyword>
<dbReference type="GO" id="GO:0006891">
    <property type="term" value="P:intra-Golgi vesicle-mediated transport"/>
    <property type="evidence" value="ECO:0007669"/>
    <property type="project" value="InterPro"/>
</dbReference>
<feature type="domain" description="CASP C-terminal" evidence="13">
    <location>
        <begin position="611"/>
        <end position="742"/>
    </location>
</feature>
<dbReference type="Pfam" id="PF25398">
    <property type="entry name" value="CUX1_N"/>
    <property type="match status" value="2"/>
</dbReference>
<evidence type="ECO:0000256" key="1">
    <source>
        <dbReference type="ARBA" id="ARBA00004409"/>
    </source>
</evidence>
<feature type="coiled-coil region" evidence="10">
    <location>
        <begin position="613"/>
        <end position="640"/>
    </location>
</feature>
<dbReference type="InterPro" id="IPR012955">
    <property type="entry name" value="CASP_C"/>
</dbReference>
<evidence type="ECO:0000256" key="12">
    <source>
        <dbReference type="SAM" id="Phobius"/>
    </source>
</evidence>
<dbReference type="Proteomes" id="UP000243876">
    <property type="component" value="Unassembled WGS sequence"/>
</dbReference>
<feature type="domain" description="Cux N-terminal" evidence="14">
    <location>
        <begin position="6"/>
        <end position="74"/>
    </location>
</feature>
<evidence type="ECO:0000256" key="3">
    <source>
        <dbReference type="ARBA" id="ARBA00018691"/>
    </source>
</evidence>